<dbReference type="Proteomes" id="UP000295270">
    <property type="component" value="Unassembled WGS sequence"/>
</dbReference>
<evidence type="ECO:0000256" key="3">
    <source>
        <dbReference type="ARBA" id="ARBA00022448"/>
    </source>
</evidence>
<reference evidence="16 18" key="2">
    <citation type="journal article" date="2018" name="Syst. Appl. Microbiol.">
        <title>Flavobacterium circumlabens sp. nov. and Flavobacterium cupreum sp. nov., two psychrotrophic species isolated from Antarctic environmental samples.</title>
        <authorList>
            <person name="Kralova S."/>
            <person name="Busse H.J."/>
            <person name="Svec P."/>
            <person name="Maslanova I."/>
            <person name="Stankova E."/>
            <person name="Bartak M."/>
            <person name="Sedlacek I."/>
        </authorList>
    </citation>
    <scope>NUCLEOTIDE SEQUENCE [LARGE SCALE GENOMIC DNA]</scope>
    <source>
        <strain evidence="16 18">CCM 8828</strain>
    </source>
</reference>
<dbReference type="RefSeq" id="WP_132033372.1">
    <property type="nucleotide sequence ID" value="NZ_QWDN01000002.1"/>
</dbReference>
<evidence type="ECO:0000313" key="16">
    <source>
        <dbReference type="EMBL" id="TEB44815.1"/>
    </source>
</evidence>
<feature type="transmembrane region" description="Helical" evidence="14">
    <location>
        <begin position="166"/>
        <end position="188"/>
    </location>
</feature>
<feature type="transmembrane region" description="Helical" evidence="14">
    <location>
        <begin position="6"/>
        <end position="23"/>
    </location>
</feature>
<evidence type="ECO:0000256" key="6">
    <source>
        <dbReference type="ARBA" id="ARBA00022847"/>
    </source>
</evidence>
<comment type="similarity">
    <text evidence="2 13">Belongs to the sodium:solute symporter (SSF) (TC 2.A.21) family.</text>
</comment>
<comment type="subcellular location">
    <subcellularLocation>
        <location evidence="1">Cell membrane</location>
        <topology evidence="1">Multi-pass membrane protein</topology>
    </subcellularLocation>
</comment>
<dbReference type="EMBL" id="QWDN01000002">
    <property type="protein sequence ID" value="TEB44815.1"/>
    <property type="molecule type" value="Genomic_DNA"/>
</dbReference>
<organism evidence="16 18">
    <name type="scientific">Flavobacterium circumlabens</name>
    <dbReference type="NCBI Taxonomy" id="2133765"/>
    <lineage>
        <taxon>Bacteria</taxon>
        <taxon>Pseudomonadati</taxon>
        <taxon>Bacteroidota</taxon>
        <taxon>Flavobacteriia</taxon>
        <taxon>Flavobacteriales</taxon>
        <taxon>Flavobacteriaceae</taxon>
        <taxon>Flavobacterium</taxon>
    </lineage>
</organism>
<dbReference type="GO" id="GO:0005886">
    <property type="term" value="C:plasma membrane"/>
    <property type="evidence" value="ECO:0007669"/>
    <property type="project" value="UniProtKB-SubCell"/>
</dbReference>
<keyword evidence="8" id="KW-0915">Sodium</keyword>
<evidence type="ECO:0000256" key="10">
    <source>
        <dbReference type="ARBA" id="ARBA00023136"/>
    </source>
</evidence>
<dbReference type="PANTHER" id="PTHR48086">
    <property type="entry name" value="SODIUM/PROLINE SYMPORTER-RELATED"/>
    <property type="match status" value="1"/>
</dbReference>
<dbReference type="InterPro" id="IPR038377">
    <property type="entry name" value="Na/Glc_symporter_sf"/>
</dbReference>
<evidence type="ECO:0000256" key="12">
    <source>
        <dbReference type="ARBA" id="ARBA00033708"/>
    </source>
</evidence>
<keyword evidence="11" id="KW-0739">Sodium transport</keyword>
<comment type="catalytic activity">
    <reaction evidence="12">
        <text>L-proline(in) + Na(+)(in) = L-proline(out) + Na(+)(out)</text>
        <dbReference type="Rhea" id="RHEA:28967"/>
        <dbReference type="ChEBI" id="CHEBI:29101"/>
        <dbReference type="ChEBI" id="CHEBI:60039"/>
    </reaction>
</comment>
<evidence type="ECO:0000256" key="1">
    <source>
        <dbReference type="ARBA" id="ARBA00004651"/>
    </source>
</evidence>
<keyword evidence="5 14" id="KW-0812">Transmembrane</keyword>
<keyword evidence="17" id="KW-1185">Reference proteome</keyword>
<dbReference type="InterPro" id="IPR001734">
    <property type="entry name" value="Na/solute_symporter"/>
</dbReference>
<dbReference type="Gene3D" id="1.20.1730.10">
    <property type="entry name" value="Sodium/glucose cotransporter"/>
    <property type="match status" value="1"/>
</dbReference>
<accession>A0A4Y7UED4</accession>
<feature type="transmembrane region" description="Helical" evidence="14">
    <location>
        <begin position="519"/>
        <end position="538"/>
    </location>
</feature>
<evidence type="ECO:0000313" key="18">
    <source>
        <dbReference type="Proteomes" id="UP000298340"/>
    </source>
</evidence>
<dbReference type="InterPro" id="IPR050277">
    <property type="entry name" value="Sodium:Solute_Symporter"/>
</dbReference>
<dbReference type="GO" id="GO:0006814">
    <property type="term" value="P:sodium ion transport"/>
    <property type="evidence" value="ECO:0007669"/>
    <property type="project" value="UniProtKB-KW"/>
</dbReference>
<evidence type="ECO:0000313" key="15">
    <source>
        <dbReference type="EMBL" id="TCN59523.1"/>
    </source>
</evidence>
<evidence type="ECO:0000256" key="5">
    <source>
        <dbReference type="ARBA" id="ARBA00022692"/>
    </source>
</evidence>
<evidence type="ECO:0000256" key="11">
    <source>
        <dbReference type="ARBA" id="ARBA00023201"/>
    </source>
</evidence>
<feature type="transmembrane region" description="Helical" evidence="14">
    <location>
        <begin position="544"/>
        <end position="564"/>
    </location>
</feature>
<keyword evidence="4" id="KW-1003">Cell membrane</keyword>
<evidence type="ECO:0000256" key="2">
    <source>
        <dbReference type="ARBA" id="ARBA00006434"/>
    </source>
</evidence>
<feature type="transmembrane region" description="Helical" evidence="14">
    <location>
        <begin position="371"/>
        <end position="390"/>
    </location>
</feature>
<feature type="transmembrane region" description="Helical" evidence="14">
    <location>
        <begin position="458"/>
        <end position="479"/>
    </location>
</feature>
<name>A0A4Y7UED4_9FLAO</name>
<reference evidence="15 17" key="1">
    <citation type="journal article" date="2015" name="Stand. Genomic Sci.">
        <title>Genomic Encyclopedia of Bacterial and Archaeal Type Strains, Phase III: the genomes of soil and plant-associated and newly described type strains.</title>
        <authorList>
            <person name="Whitman W.B."/>
            <person name="Woyke T."/>
            <person name="Klenk H.P."/>
            <person name="Zhou Y."/>
            <person name="Lilburn T.G."/>
            <person name="Beck B.J."/>
            <person name="De Vos P."/>
            <person name="Vandamme P."/>
            <person name="Eisen J.A."/>
            <person name="Garrity G."/>
            <person name="Hugenholtz P."/>
            <person name="Kyrpides N.C."/>
        </authorList>
    </citation>
    <scope>NUCLEOTIDE SEQUENCE [LARGE SCALE GENOMIC DNA]</scope>
    <source>
        <strain evidence="15 17">P5626</strain>
    </source>
</reference>
<feature type="transmembrane region" description="Helical" evidence="14">
    <location>
        <begin position="276"/>
        <end position="295"/>
    </location>
</feature>
<sequence length="577" mass="62954">MELIDYIILIIYAAGILLIGGILSKRNKTSDDMFAVRKQSPWWLSGLSAFMSAFSAGTFVVWGGIAYKQGLVAVSILMCSGIASFLVGKFFAKKWASLNISTVGEYVSIRFGQGAVQFYTWVGMLFKIIAMGVALYSFAVVVASLIPLSPDNWLVDTDTHKLSVSYTIIISGLLMLMYAVSGGLWAVLIIDAVQFVVLTMTVLFVVPLSIYKVGGMSSLIDQLPKDFLSPVSGNFTWLFLLGWVIVHTFKLGGEWVFVQRFLAVSSPKNARKSSNLFGWLYIISPIIWMLPPIIYRVAHPGAAPEQAYIMACAWVLPPGLMGLLVAAMFSSAASYIDGEINVYAAAITNSVYKDIIAPEASEKQVVFVGRLSSLLIGLLIMAIAVCIPYFGGAEQIILTITGLLVVAMVLPMLWGLYFGKIKQSSIWWSTGITVLVSIALKGAIFIESDNFIMNLYHANNQLFEVAVGIFVPLTVLAVMELGSKTVDGGFVQIEEKLAEKQEVPDSQSDFQLAVFPAQLLGYSIGVLAVIMFGLMLFSTHHSQMLIGIFAAVLLILSAIILLTLKFKNKKNLLIKSI</sequence>
<evidence type="ECO:0000313" key="17">
    <source>
        <dbReference type="Proteomes" id="UP000295270"/>
    </source>
</evidence>
<keyword evidence="9" id="KW-0406">Ion transport</keyword>
<feature type="transmembrane region" description="Helical" evidence="14">
    <location>
        <begin position="195"/>
        <end position="214"/>
    </location>
</feature>
<gene>
    <name evidence="16" type="ORF">D0809_06360</name>
    <name evidence="15" type="ORF">EV142_102141</name>
</gene>
<dbReference type="GO" id="GO:0015293">
    <property type="term" value="F:symporter activity"/>
    <property type="evidence" value="ECO:0007669"/>
    <property type="project" value="UniProtKB-KW"/>
</dbReference>
<evidence type="ECO:0000256" key="7">
    <source>
        <dbReference type="ARBA" id="ARBA00022989"/>
    </source>
</evidence>
<keyword evidence="7 14" id="KW-1133">Transmembrane helix</keyword>
<evidence type="ECO:0000256" key="9">
    <source>
        <dbReference type="ARBA" id="ARBA00023065"/>
    </source>
</evidence>
<evidence type="ECO:0000256" key="8">
    <source>
        <dbReference type="ARBA" id="ARBA00023053"/>
    </source>
</evidence>
<feature type="transmembrane region" description="Helical" evidence="14">
    <location>
        <begin position="426"/>
        <end position="446"/>
    </location>
</feature>
<dbReference type="OrthoDB" id="9761931at2"/>
<feature type="transmembrane region" description="Helical" evidence="14">
    <location>
        <begin position="118"/>
        <end position="146"/>
    </location>
</feature>
<feature type="transmembrane region" description="Helical" evidence="14">
    <location>
        <begin position="71"/>
        <end position="92"/>
    </location>
</feature>
<dbReference type="PANTHER" id="PTHR48086:SF3">
    <property type="entry name" value="SODIUM_PROLINE SYMPORTER"/>
    <property type="match status" value="1"/>
</dbReference>
<evidence type="ECO:0000256" key="13">
    <source>
        <dbReference type="RuleBase" id="RU362091"/>
    </source>
</evidence>
<keyword evidence="10 14" id="KW-0472">Membrane</keyword>
<protein>
    <submittedName>
        <fullName evidence="15">Na+/proline symporter</fullName>
    </submittedName>
    <submittedName>
        <fullName evidence="16">Na+:solute symporter</fullName>
    </submittedName>
</protein>
<dbReference type="Pfam" id="PF00474">
    <property type="entry name" value="SSF"/>
    <property type="match status" value="1"/>
</dbReference>
<dbReference type="Proteomes" id="UP000298340">
    <property type="component" value="Unassembled WGS sequence"/>
</dbReference>
<feature type="transmembrane region" description="Helical" evidence="14">
    <location>
        <begin position="307"/>
        <end position="329"/>
    </location>
</feature>
<evidence type="ECO:0000256" key="4">
    <source>
        <dbReference type="ARBA" id="ARBA00022475"/>
    </source>
</evidence>
<feature type="transmembrane region" description="Helical" evidence="14">
    <location>
        <begin position="43"/>
        <end position="65"/>
    </location>
</feature>
<comment type="caution">
    <text evidence="16">The sequence shown here is derived from an EMBL/GenBank/DDBJ whole genome shotgun (WGS) entry which is preliminary data.</text>
</comment>
<dbReference type="PROSITE" id="PS50283">
    <property type="entry name" value="NA_SOLUT_SYMP_3"/>
    <property type="match status" value="1"/>
</dbReference>
<reference evidence="15" key="3">
    <citation type="submission" date="2019-03" db="EMBL/GenBank/DDBJ databases">
        <authorList>
            <person name="Whitman W."/>
            <person name="Huntemann M."/>
            <person name="Clum A."/>
            <person name="Pillay M."/>
            <person name="Palaniappan K."/>
            <person name="Varghese N."/>
            <person name="Mikhailova N."/>
            <person name="Stamatis D."/>
            <person name="Reddy T."/>
            <person name="Daum C."/>
            <person name="Shapiro N."/>
            <person name="Ivanova N."/>
            <person name="Kyrpides N."/>
            <person name="Woyke T."/>
        </authorList>
    </citation>
    <scope>NUCLEOTIDE SEQUENCE</scope>
    <source>
        <strain evidence="15">P5626</strain>
    </source>
</reference>
<feature type="transmembrane region" description="Helical" evidence="14">
    <location>
        <begin position="234"/>
        <end position="256"/>
    </location>
</feature>
<keyword evidence="6" id="KW-0769">Symport</keyword>
<proteinExistence type="inferred from homology"/>
<keyword evidence="3" id="KW-0813">Transport</keyword>
<dbReference type="AlphaFoldDB" id="A0A4Y7UED4"/>
<evidence type="ECO:0000256" key="14">
    <source>
        <dbReference type="SAM" id="Phobius"/>
    </source>
</evidence>
<dbReference type="EMBL" id="SLWA01000002">
    <property type="protein sequence ID" value="TCN59523.1"/>
    <property type="molecule type" value="Genomic_DNA"/>
</dbReference>
<feature type="transmembrane region" description="Helical" evidence="14">
    <location>
        <begin position="396"/>
        <end position="419"/>
    </location>
</feature>